<evidence type="ECO:0000256" key="1">
    <source>
        <dbReference type="SAM" id="MobiDB-lite"/>
    </source>
</evidence>
<feature type="region of interest" description="Disordered" evidence="1">
    <location>
        <begin position="325"/>
        <end position="346"/>
    </location>
</feature>
<evidence type="ECO:0000313" key="2">
    <source>
        <dbReference type="EMBL" id="OKH39381.1"/>
    </source>
</evidence>
<name>A0A1U7IPZ7_9CYAN</name>
<comment type="caution">
    <text evidence="2">The sequence shown here is derived from an EMBL/GenBank/DDBJ whole genome shotgun (WGS) entry which is preliminary data.</text>
</comment>
<evidence type="ECO:0000313" key="3">
    <source>
        <dbReference type="Proteomes" id="UP000185860"/>
    </source>
</evidence>
<sequence length="418" mass="43750">MSQLSPVEPLPETTLNQPCSPMVQGVLSCLDVQLEEEIAHYRRKRPIKPAHQGVATKSAVGKKGLDLISVPATESQVQPENPPVKELVTEPPLNQDLLGAETTPLSDEETSNAASVLNGRANVAGEAKLEGKNPPASLGLTNSVARKELPDEYLESSEALLKNLEDDEFVEPTASSSNKLMTPLGIGSLLLLLVGAVTLGYVAMNPATISHLAGNKQSENSSRVAAGGGKNVAGIPNSPNLAEQEFVNLNLETLATVNPRGSAVSRVVPGATKAQVPVNPPAPLPTPTGSSSRLDLPSVLIPPAVQSGILPPQVVQPPVPTTAPKVVTSPKPKAGATGNASATKPTVKKKAENKFLVIMSYGGDRSLAQARKVAPQALVRQLKPGRAIQLSAFPDQKAAQKKVQALQKQGISARVYRL</sequence>
<dbReference type="Proteomes" id="UP000185860">
    <property type="component" value="Unassembled WGS sequence"/>
</dbReference>
<feature type="region of interest" description="Disordered" evidence="1">
    <location>
        <begin position="273"/>
        <end position="293"/>
    </location>
</feature>
<dbReference type="EMBL" id="MRCE01000005">
    <property type="protein sequence ID" value="OKH39381.1"/>
    <property type="molecule type" value="Genomic_DNA"/>
</dbReference>
<gene>
    <name evidence="2" type="ORF">NIES2119_06475</name>
</gene>
<proteinExistence type="predicted"/>
<accession>A0A1U7IPZ7</accession>
<dbReference type="STRING" id="454136.NIES2119_06475"/>
<dbReference type="RefSeq" id="WP_073592636.1">
    <property type="nucleotide sequence ID" value="NZ_MRCE01000005.1"/>
</dbReference>
<feature type="compositionally biased region" description="Low complexity" evidence="1">
    <location>
        <begin position="325"/>
        <end position="334"/>
    </location>
</feature>
<dbReference type="AlphaFoldDB" id="A0A1U7IPZ7"/>
<protein>
    <recommendedName>
        <fullName evidence="4">SPOR domain-containing protein</fullName>
    </recommendedName>
</protein>
<organism evidence="2 3">
    <name type="scientific">[Phormidium ambiguum] IAM M-71</name>
    <dbReference type="NCBI Taxonomy" id="454136"/>
    <lineage>
        <taxon>Bacteria</taxon>
        <taxon>Bacillati</taxon>
        <taxon>Cyanobacteriota</taxon>
        <taxon>Cyanophyceae</taxon>
        <taxon>Oscillatoriophycideae</taxon>
        <taxon>Aerosakkonematales</taxon>
        <taxon>Aerosakkonemataceae</taxon>
        <taxon>Floridanema</taxon>
    </lineage>
</organism>
<reference evidence="2 3" key="1">
    <citation type="submission" date="2016-11" db="EMBL/GenBank/DDBJ databases">
        <title>Draft Genome Sequences of Nine Cyanobacterial Strains from Diverse Habitats.</title>
        <authorList>
            <person name="Zhu T."/>
            <person name="Hou S."/>
            <person name="Lu X."/>
            <person name="Hess W.R."/>
        </authorList>
    </citation>
    <scope>NUCLEOTIDE SEQUENCE [LARGE SCALE GENOMIC DNA]</scope>
    <source>
        <strain evidence="2 3">IAM M-71</strain>
    </source>
</reference>
<evidence type="ECO:0008006" key="4">
    <source>
        <dbReference type="Google" id="ProtNLM"/>
    </source>
</evidence>